<keyword evidence="3" id="KW-1185">Reference proteome</keyword>
<sequence length="248" mass="26817">MKFAIEAICNIGAVRKSNQDMILIGNQLIRDEAVEYTIDATERNFFVAVSDGMGGHLGGEVASELVVNHMQTLAAQLPNSLSKTQLYAILNQGIKMLHEGLNAKGEANPAYYQLGATFIGLLIYNGAAYSVNIGDSRLYRLRGGILAQLSNDHSLSNLLNDANIPLNRLANAFGGGAKTIFFDFEEVNLLDNDVMLLCSDGFNNELKFEQIENMLSLNSPLADMVNQAIANGGNDNISAIKICISSVQ</sequence>
<dbReference type="RefSeq" id="WP_121197922.1">
    <property type="nucleotide sequence ID" value="NZ_RBKU01000001.1"/>
</dbReference>
<dbReference type="InterPro" id="IPR001932">
    <property type="entry name" value="PPM-type_phosphatase-like_dom"/>
</dbReference>
<dbReference type="CDD" id="cd00143">
    <property type="entry name" value="PP2Cc"/>
    <property type="match status" value="1"/>
</dbReference>
<dbReference type="OrthoDB" id="9801841at2"/>
<dbReference type="AlphaFoldDB" id="A0A495J002"/>
<evidence type="ECO:0000259" key="1">
    <source>
        <dbReference type="PROSITE" id="PS51746"/>
    </source>
</evidence>
<dbReference type="Pfam" id="PF13672">
    <property type="entry name" value="PP2C_2"/>
    <property type="match status" value="1"/>
</dbReference>
<dbReference type="EMBL" id="RBKU01000001">
    <property type="protein sequence ID" value="RKR82305.1"/>
    <property type="molecule type" value="Genomic_DNA"/>
</dbReference>
<dbReference type="Proteomes" id="UP000268007">
    <property type="component" value="Unassembled WGS sequence"/>
</dbReference>
<dbReference type="SMART" id="SM00331">
    <property type="entry name" value="PP2C_SIG"/>
    <property type="match status" value="1"/>
</dbReference>
<name>A0A495J002_9SPHI</name>
<reference evidence="2 3" key="1">
    <citation type="submission" date="2018-10" db="EMBL/GenBank/DDBJ databases">
        <title>Genomic Encyclopedia of Archaeal and Bacterial Type Strains, Phase II (KMG-II): from individual species to whole genera.</title>
        <authorList>
            <person name="Goeker M."/>
        </authorList>
    </citation>
    <scope>NUCLEOTIDE SEQUENCE [LARGE SCALE GENOMIC DNA]</scope>
    <source>
        <strain evidence="2 3">DSM 18602</strain>
    </source>
</reference>
<dbReference type="PROSITE" id="PS51746">
    <property type="entry name" value="PPM_2"/>
    <property type="match status" value="1"/>
</dbReference>
<protein>
    <submittedName>
        <fullName evidence="2">Protein phosphatase</fullName>
    </submittedName>
</protein>
<evidence type="ECO:0000313" key="3">
    <source>
        <dbReference type="Proteomes" id="UP000268007"/>
    </source>
</evidence>
<accession>A0A495J002</accession>
<feature type="domain" description="PPM-type phosphatase" evidence="1">
    <location>
        <begin position="2"/>
        <end position="244"/>
    </location>
</feature>
<gene>
    <name evidence="2" type="ORF">BDD43_2481</name>
</gene>
<evidence type="ECO:0000313" key="2">
    <source>
        <dbReference type="EMBL" id="RKR82305.1"/>
    </source>
</evidence>
<dbReference type="SUPFAM" id="SSF81606">
    <property type="entry name" value="PP2C-like"/>
    <property type="match status" value="1"/>
</dbReference>
<proteinExistence type="predicted"/>
<comment type="caution">
    <text evidence="2">The sequence shown here is derived from an EMBL/GenBank/DDBJ whole genome shotgun (WGS) entry which is preliminary data.</text>
</comment>
<dbReference type="Gene3D" id="3.60.40.10">
    <property type="entry name" value="PPM-type phosphatase domain"/>
    <property type="match status" value="1"/>
</dbReference>
<organism evidence="2 3">
    <name type="scientific">Mucilaginibacter gracilis</name>
    <dbReference type="NCBI Taxonomy" id="423350"/>
    <lineage>
        <taxon>Bacteria</taxon>
        <taxon>Pseudomonadati</taxon>
        <taxon>Bacteroidota</taxon>
        <taxon>Sphingobacteriia</taxon>
        <taxon>Sphingobacteriales</taxon>
        <taxon>Sphingobacteriaceae</taxon>
        <taxon>Mucilaginibacter</taxon>
    </lineage>
</organism>
<dbReference type="SMART" id="SM00332">
    <property type="entry name" value="PP2Cc"/>
    <property type="match status" value="1"/>
</dbReference>
<dbReference type="InterPro" id="IPR036457">
    <property type="entry name" value="PPM-type-like_dom_sf"/>
</dbReference>